<comment type="caution">
    <text evidence="1">The sequence shown here is derived from an EMBL/GenBank/DDBJ whole genome shotgun (WGS) entry which is preliminary data.</text>
</comment>
<evidence type="ECO:0000313" key="2">
    <source>
        <dbReference type="Proteomes" id="UP001164929"/>
    </source>
</evidence>
<dbReference type="EMBL" id="JAQIZT010000001">
    <property type="protein sequence ID" value="KAJ7011800.1"/>
    <property type="molecule type" value="Genomic_DNA"/>
</dbReference>
<dbReference type="AlphaFoldDB" id="A0AAD6RNV2"/>
<evidence type="ECO:0000313" key="1">
    <source>
        <dbReference type="EMBL" id="KAJ7011800.1"/>
    </source>
</evidence>
<reference evidence="1 2" key="1">
    <citation type="journal article" date="2023" name="Mol. Ecol. Resour.">
        <title>Chromosome-level genome assembly of a triploid poplar Populus alba 'Berolinensis'.</title>
        <authorList>
            <person name="Chen S."/>
            <person name="Yu Y."/>
            <person name="Wang X."/>
            <person name="Wang S."/>
            <person name="Zhang T."/>
            <person name="Zhou Y."/>
            <person name="He R."/>
            <person name="Meng N."/>
            <person name="Wang Y."/>
            <person name="Liu W."/>
            <person name="Liu Z."/>
            <person name="Liu J."/>
            <person name="Guo Q."/>
            <person name="Huang H."/>
            <person name="Sederoff R.R."/>
            <person name="Wang G."/>
            <person name="Qu G."/>
            <person name="Chen S."/>
        </authorList>
    </citation>
    <scope>NUCLEOTIDE SEQUENCE [LARGE SCALE GENOMIC DNA]</scope>
    <source>
        <strain evidence="1">SC-2020</strain>
    </source>
</reference>
<gene>
    <name evidence="1" type="ORF">NC653_002025</name>
</gene>
<keyword evidence="2" id="KW-1185">Reference proteome</keyword>
<protein>
    <submittedName>
        <fullName evidence="1">Uncharacterized protein</fullName>
    </submittedName>
</protein>
<name>A0AAD6RNV2_9ROSI</name>
<accession>A0AAD6RNV2</accession>
<organism evidence="1 2">
    <name type="scientific">Populus alba x Populus x berolinensis</name>
    <dbReference type="NCBI Taxonomy" id="444605"/>
    <lineage>
        <taxon>Eukaryota</taxon>
        <taxon>Viridiplantae</taxon>
        <taxon>Streptophyta</taxon>
        <taxon>Embryophyta</taxon>
        <taxon>Tracheophyta</taxon>
        <taxon>Spermatophyta</taxon>
        <taxon>Magnoliopsida</taxon>
        <taxon>eudicotyledons</taxon>
        <taxon>Gunneridae</taxon>
        <taxon>Pentapetalae</taxon>
        <taxon>rosids</taxon>
        <taxon>fabids</taxon>
        <taxon>Malpighiales</taxon>
        <taxon>Salicaceae</taxon>
        <taxon>Saliceae</taxon>
        <taxon>Populus</taxon>
    </lineage>
</organism>
<sequence>MWLMDEVDRGYKGSNFMRKVELKFHGLTALASAANRPVLETTDGLLFLLKLSPNPPASRNLSEATEEYSA</sequence>
<dbReference type="Proteomes" id="UP001164929">
    <property type="component" value="Chromosome 1"/>
</dbReference>
<proteinExistence type="predicted"/>